<dbReference type="InterPro" id="IPR006119">
    <property type="entry name" value="Resolv_N"/>
</dbReference>
<dbReference type="Pfam" id="PF02796">
    <property type="entry name" value="HTH_7"/>
    <property type="match status" value="1"/>
</dbReference>
<dbReference type="SUPFAM" id="SSF53041">
    <property type="entry name" value="Resolvase-like"/>
    <property type="match status" value="1"/>
</dbReference>
<dbReference type="PANTHER" id="PTHR30461">
    <property type="entry name" value="DNA-INVERTASE FROM LAMBDOID PROPHAGE"/>
    <property type="match status" value="1"/>
</dbReference>
<evidence type="ECO:0000259" key="8">
    <source>
        <dbReference type="PROSITE" id="PS51736"/>
    </source>
</evidence>
<dbReference type="InterPro" id="IPR036162">
    <property type="entry name" value="Resolvase-like_N_sf"/>
</dbReference>
<keyword evidence="5" id="KW-0233">DNA recombination</keyword>
<dbReference type="InterPro" id="IPR006120">
    <property type="entry name" value="Resolvase_HTH_dom"/>
</dbReference>
<dbReference type="PANTHER" id="PTHR30461:SF2">
    <property type="entry name" value="SERINE RECOMBINASE PINE-RELATED"/>
    <property type="match status" value="1"/>
</dbReference>
<gene>
    <name evidence="9" type="ORF">HNQ57_003554</name>
</gene>
<evidence type="ECO:0000313" key="9">
    <source>
        <dbReference type="EMBL" id="MBB5189251.1"/>
    </source>
</evidence>
<protein>
    <submittedName>
        <fullName evidence="9">DNA invertase Pin-like site-specific DNA recombinase</fullName>
    </submittedName>
</protein>
<evidence type="ECO:0000256" key="3">
    <source>
        <dbReference type="ARBA" id="ARBA00023100"/>
    </source>
</evidence>
<dbReference type="GO" id="GO:0003677">
    <property type="term" value="F:DNA binding"/>
    <property type="evidence" value="ECO:0007669"/>
    <property type="project" value="UniProtKB-KW"/>
</dbReference>
<accession>A0A840RAC2</accession>
<dbReference type="SMART" id="SM00857">
    <property type="entry name" value="Resolvase"/>
    <property type="match status" value="1"/>
</dbReference>
<dbReference type="InterPro" id="IPR050639">
    <property type="entry name" value="SSR_resolvase"/>
</dbReference>
<feature type="domain" description="Resolvase/invertase-type recombinase catalytic" evidence="8">
    <location>
        <begin position="1"/>
        <end position="134"/>
    </location>
</feature>
<dbReference type="PROSITE" id="PS51736">
    <property type="entry name" value="RECOMBINASES_3"/>
    <property type="match status" value="1"/>
</dbReference>
<dbReference type="RefSeq" id="WP_184465181.1">
    <property type="nucleotide sequence ID" value="NZ_JACHHW010000018.1"/>
</dbReference>
<keyword evidence="2" id="KW-0229">DNA integration</keyword>
<comment type="caution">
    <text evidence="9">The sequence shown here is derived from an EMBL/GenBank/DDBJ whole genome shotgun (WGS) entry which is preliminary data.</text>
</comment>
<dbReference type="GO" id="GO:0015074">
    <property type="term" value="P:DNA integration"/>
    <property type="evidence" value="ECO:0007669"/>
    <property type="project" value="UniProtKB-KW"/>
</dbReference>
<comment type="similarity">
    <text evidence="1">Belongs to the site-specific recombinase resolvase family.</text>
</comment>
<evidence type="ECO:0000256" key="5">
    <source>
        <dbReference type="ARBA" id="ARBA00023172"/>
    </source>
</evidence>
<keyword evidence="4" id="KW-0238">DNA-binding</keyword>
<dbReference type="EMBL" id="JACHHW010000018">
    <property type="protein sequence ID" value="MBB5189251.1"/>
    <property type="molecule type" value="Genomic_DNA"/>
</dbReference>
<evidence type="ECO:0000256" key="1">
    <source>
        <dbReference type="ARBA" id="ARBA00009913"/>
    </source>
</evidence>
<reference evidence="9 10" key="1">
    <citation type="submission" date="2020-08" db="EMBL/GenBank/DDBJ databases">
        <title>Genomic Encyclopedia of Type Strains, Phase IV (KMG-IV): sequencing the most valuable type-strain genomes for metagenomic binning, comparative biology and taxonomic classification.</title>
        <authorList>
            <person name="Goeker M."/>
        </authorList>
    </citation>
    <scope>NUCLEOTIDE SEQUENCE [LARGE SCALE GENOMIC DNA]</scope>
    <source>
        <strain evidence="9 10">DSM 25701</strain>
    </source>
</reference>
<dbReference type="InterPro" id="IPR006118">
    <property type="entry name" value="Recombinase_CS"/>
</dbReference>
<evidence type="ECO:0000256" key="7">
    <source>
        <dbReference type="PROSITE-ProRule" id="PRU10137"/>
    </source>
</evidence>
<dbReference type="FunFam" id="3.40.50.1390:FF:000001">
    <property type="entry name" value="DNA recombinase"/>
    <property type="match status" value="1"/>
</dbReference>
<dbReference type="Pfam" id="PF00239">
    <property type="entry name" value="Resolvase"/>
    <property type="match status" value="1"/>
</dbReference>
<dbReference type="CDD" id="cd03768">
    <property type="entry name" value="SR_ResInv"/>
    <property type="match status" value="1"/>
</dbReference>
<evidence type="ECO:0000313" key="10">
    <source>
        <dbReference type="Proteomes" id="UP000536640"/>
    </source>
</evidence>
<feature type="active site" description="O-(5'-phospho-DNA)-serine intermediate" evidence="6 7">
    <location>
        <position position="9"/>
    </location>
</feature>
<name>A0A840RAC2_9GAMM</name>
<keyword evidence="10" id="KW-1185">Reference proteome</keyword>
<organism evidence="9 10">
    <name type="scientific">Zhongshania antarctica</name>
    <dbReference type="NCBI Taxonomy" id="641702"/>
    <lineage>
        <taxon>Bacteria</taxon>
        <taxon>Pseudomonadati</taxon>
        <taxon>Pseudomonadota</taxon>
        <taxon>Gammaproteobacteria</taxon>
        <taxon>Cellvibrionales</taxon>
        <taxon>Spongiibacteraceae</taxon>
        <taxon>Zhongshania</taxon>
    </lineage>
</organism>
<evidence type="ECO:0000256" key="2">
    <source>
        <dbReference type="ARBA" id="ARBA00022908"/>
    </source>
</evidence>
<evidence type="ECO:0000256" key="4">
    <source>
        <dbReference type="ARBA" id="ARBA00023125"/>
    </source>
</evidence>
<sequence>MIIGYARVSTTDQNTTLQTDALTDAGVEKIYEETLSGTSKERPELTKCLDTLRQGDTLMVWRLDRLGRSLKDLVAIISELEERGIGFQSINEAIDTTTAGGKLIFHIFGSLAEFERSLIQERTKAGLAAARARGRKGGRPLALTEQQTKKAHAMLRDPTITKTEVAKHFNVTRATLNTSLKRVL</sequence>
<dbReference type="AlphaFoldDB" id="A0A840RAC2"/>
<keyword evidence="3" id="KW-0230">DNA invertase</keyword>
<dbReference type="PROSITE" id="PS00397">
    <property type="entry name" value="RECOMBINASES_1"/>
    <property type="match status" value="1"/>
</dbReference>
<dbReference type="Gene3D" id="1.10.10.60">
    <property type="entry name" value="Homeodomain-like"/>
    <property type="match status" value="1"/>
</dbReference>
<proteinExistence type="inferred from homology"/>
<dbReference type="GO" id="GO:0000150">
    <property type="term" value="F:DNA strand exchange activity"/>
    <property type="evidence" value="ECO:0007669"/>
    <property type="project" value="UniProtKB-KW"/>
</dbReference>
<dbReference type="Gene3D" id="3.40.50.1390">
    <property type="entry name" value="Resolvase, N-terminal catalytic domain"/>
    <property type="match status" value="1"/>
</dbReference>
<evidence type="ECO:0000256" key="6">
    <source>
        <dbReference type="PIRSR" id="PIRSR606118-50"/>
    </source>
</evidence>
<dbReference type="Proteomes" id="UP000536640">
    <property type="component" value="Unassembled WGS sequence"/>
</dbReference>
<dbReference type="PROSITE" id="PS00398">
    <property type="entry name" value="RECOMBINASES_2"/>
    <property type="match status" value="1"/>
</dbReference>